<sequence>MAESLSDGVFLALKVTISVLKYTAPFWLTYCYRKGFLTLDNTYITFRLLGCIAILSAYFVLLRGMGRFINPAYVLFIEEYFKTKKNPIQQLKQALFSKYDFSLLNWMPDYTIESKAVRSLPKISIEKEDRAVLATEQTLLERLFHYPSLLLGYVCVRSFGSSMMFPGSLRILKHMMERPLLEGREKLITLFNGKRYLIRTADGNNLDTMFVDRRQSGGTNGNLLVITCEGNAGFYEVGCMQTPLEAGYSVLGWNRPGFGESSGSPGPVTEINSIDAVMKYAINELHFPVEDIIVFAWSIGGYAACWTSVIYQDIRGLVLDAVFDDVLPLAQRAMPEMLSTFVEKTVRCYLDLNNAKLVKMYNGSFYLIRRTRDEIISTIPGVIDSNRGNELIIEVLKYRYPFLYNDETLPLLRRYIGSLDTQKILLYDQYCGNEAELNSTIEDYKRKNSVASYPSQFEPYRISDDTHCSNAYHKACSNQS</sequence>
<dbReference type="OrthoDB" id="6412627at2759"/>
<feature type="transmembrane region" description="Helical" evidence="1">
    <location>
        <begin position="44"/>
        <end position="61"/>
    </location>
</feature>
<dbReference type="PANTHER" id="PTHR12277">
    <property type="entry name" value="ALPHA/BETA HYDROLASE DOMAIN-CONTAINING PROTEIN"/>
    <property type="match status" value="1"/>
</dbReference>
<gene>
    <name evidence="4" type="ORF">GPM918_LOCUS19288</name>
    <name evidence="5" type="ORF">SRO942_LOCUS19285</name>
</gene>
<comment type="caution">
    <text evidence="4">The sequence shown here is derived from an EMBL/GenBank/DDBJ whole genome shotgun (WGS) entry which is preliminary data.</text>
</comment>
<protein>
    <recommendedName>
        <fullName evidence="7">AB hydrolase-1 domain-containing protein</fullName>
    </recommendedName>
</protein>
<dbReference type="EMBL" id="CAJNOQ010005806">
    <property type="protein sequence ID" value="CAF1112251.1"/>
    <property type="molecule type" value="Genomic_DNA"/>
</dbReference>
<evidence type="ECO:0000259" key="3">
    <source>
        <dbReference type="Pfam" id="PF22990"/>
    </source>
</evidence>
<dbReference type="InterPro" id="IPR054518">
    <property type="entry name" value="ABHD16_N"/>
</dbReference>
<dbReference type="Pfam" id="PF00561">
    <property type="entry name" value="Abhydrolase_1"/>
    <property type="match status" value="1"/>
</dbReference>
<keyword evidence="1" id="KW-1133">Transmembrane helix</keyword>
<dbReference type="PANTHER" id="PTHR12277:SF72">
    <property type="entry name" value="BAT5L PROTEIN"/>
    <property type="match status" value="1"/>
</dbReference>
<dbReference type="Proteomes" id="UP000681722">
    <property type="component" value="Unassembled WGS sequence"/>
</dbReference>
<dbReference type="GO" id="GO:0012505">
    <property type="term" value="C:endomembrane system"/>
    <property type="evidence" value="ECO:0007669"/>
    <property type="project" value="TreeGrafter"/>
</dbReference>
<dbReference type="GO" id="GO:0006660">
    <property type="term" value="P:phosphatidylserine catabolic process"/>
    <property type="evidence" value="ECO:0007669"/>
    <property type="project" value="TreeGrafter"/>
</dbReference>
<dbReference type="InterPro" id="IPR000073">
    <property type="entry name" value="AB_hydrolase_1"/>
</dbReference>
<dbReference type="InterPro" id="IPR029058">
    <property type="entry name" value="AB_hydrolase_fold"/>
</dbReference>
<dbReference type="SUPFAM" id="SSF53474">
    <property type="entry name" value="alpha/beta-Hydrolases"/>
    <property type="match status" value="1"/>
</dbReference>
<keyword evidence="1" id="KW-0812">Transmembrane</keyword>
<evidence type="ECO:0000256" key="1">
    <source>
        <dbReference type="SAM" id="Phobius"/>
    </source>
</evidence>
<dbReference type="Gene3D" id="3.40.50.1820">
    <property type="entry name" value="alpha/beta hydrolase"/>
    <property type="match status" value="1"/>
</dbReference>
<organism evidence="4 6">
    <name type="scientific">Didymodactylos carnosus</name>
    <dbReference type="NCBI Taxonomy" id="1234261"/>
    <lineage>
        <taxon>Eukaryota</taxon>
        <taxon>Metazoa</taxon>
        <taxon>Spiralia</taxon>
        <taxon>Gnathifera</taxon>
        <taxon>Rotifera</taxon>
        <taxon>Eurotatoria</taxon>
        <taxon>Bdelloidea</taxon>
        <taxon>Philodinida</taxon>
        <taxon>Philodinidae</taxon>
        <taxon>Didymodactylos</taxon>
    </lineage>
</organism>
<feature type="domain" description="Phosphatidylserine Lipase ABHD16 N-terminal" evidence="3">
    <location>
        <begin position="2"/>
        <end position="102"/>
    </location>
</feature>
<accession>A0A814PYA6</accession>
<name>A0A814PYA6_9BILA</name>
<dbReference type="EMBL" id="CAJOBC010005806">
    <property type="protein sequence ID" value="CAF3876489.1"/>
    <property type="molecule type" value="Genomic_DNA"/>
</dbReference>
<dbReference type="GO" id="GO:0047372">
    <property type="term" value="F:monoacylglycerol lipase activity"/>
    <property type="evidence" value="ECO:0007669"/>
    <property type="project" value="TreeGrafter"/>
</dbReference>
<reference evidence="4" key="1">
    <citation type="submission" date="2021-02" db="EMBL/GenBank/DDBJ databases">
        <authorList>
            <person name="Nowell W R."/>
        </authorList>
    </citation>
    <scope>NUCLEOTIDE SEQUENCE</scope>
</reference>
<dbReference type="Proteomes" id="UP000663829">
    <property type="component" value="Unassembled WGS sequence"/>
</dbReference>
<evidence type="ECO:0000313" key="4">
    <source>
        <dbReference type="EMBL" id="CAF1112251.1"/>
    </source>
</evidence>
<evidence type="ECO:0000259" key="2">
    <source>
        <dbReference type="Pfam" id="PF00561"/>
    </source>
</evidence>
<keyword evidence="6" id="KW-1185">Reference proteome</keyword>
<keyword evidence="1" id="KW-0472">Membrane</keyword>
<dbReference type="GO" id="GO:0004620">
    <property type="term" value="F:phospholipase activity"/>
    <property type="evidence" value="ECO:0007669"/>
    <property type="project" value="TreeGrafter"/>
</dbReference>
<evidence type="ECO:0008006" key="7">
    <source>
        <dbReference type="Google" id="ProtNLM"/>
    </source>
</evidence>
<evidence type="ECO:0000313" key="5">
    <source>
        <dbReference type="EMBL" id="CAF3876489.1"/>
    </source>
</evidence>
<feature type="transmembrane region" description="Helical" evidence="1">
    <location>
        <begin position="12"/>
        <end position="32"/>
    </location>
</feature>
<dbReference type="GO" id="GO:0052651">
    <property type="term" value="P:monoacylglycerol catabolic process"/>
    <property type="evidence" value="ECO:0007669"/>
    <property type="project" value="TreeGrafter"/>
</dbReference>
<proteinExistence type="predicted"/>
<evidence type="ECO:0000313" key="6">
    <source>
        <dbReference type="Proteomes" id="UP000663829"/>
    </source>
</evidence>
<dbReference type="Pfam" id="PF22990">
    <property type="entry name" value="ABHD16_N"/>
    <property type="match status" value="1"/>
</dbReference>
<dbReference type="AlphaFoldDB" id="A0A814PYA6"/>
<feature type="domain" description="AB hydrolase-1" evidence="2">
    <location>
        <begin position="225"/>
        <end position="344"/>
    </location>
</feature>